<dbReference type="GO" id="GO:0046677">
    <property type="term" value="P:response to antibiotic"/>
    <property type="evidence" value="ECO:0007669"/>
    <property type="project" value="TreeGrafter"/>
</dbReference>
<evidence type="ECO:0000256" key="1">
    <source>
        <dbReference type="SAM" id="Phobius"/>
    </source>
</evidence>
<dbReference type="EMBL" id="WJPP01000002">
    <property type="protein sequence ID" value="MRH77959.1"/>
    <property type="molecule type" value="Genomic_DNA"/>
</dbReference>
<dbReference type="GO" id="GO:0005886">
    <property type="term" value="C:plasma membrane"/>
    <property type="evidence" value="ECO:0007669"/>
    <property type="project" value="TreeGrafter"/>
</dbReference>
<evidence type="ECO:0000313" key="2">
    <source>
        <dbReference type="EMBL" id="MRH77959.1"/>
    </source>
</evidence>
<accession>A0A6N7QRC8</accession>
<dbReference type="PANTHER" id="PTHR38684:SF1">
    <property type="entry name" value="PROTEIN AMPE"/>
    <property type="match status" value="1"/>
</dbReference>
<dbReference type="GO" id="GO:0009236">
    <property type="term" value="P:cobalamin biosynthetic process"/>
    <property type="evidence" value="ECO:0007669"/>
    <property type="project" value="UniProtKB-UniPathway"/>
</dbReference>
<keyword evidence="1" id="KW-1133">Transmembrane helix</keyword>
<dbReference type="RefSeq" id="WP_153719007.1">
    <property type="nucleotide sequence ID" value="NZ_WJPP01000002.1"/>
</dbReference>
<proteinExistence type="predicted"/>
<name>A0A6N7QRC8_9GAMM</name>
<gene>
    <name evidence="2" type="ORF">GH984_04500</name>
</gene>
<feature type="transmembrane region" description="Helical" evidence="1">
    <location>
        <begin position="71"/>
        <end position="90"/>
    </location>
</feature>
<feature type="transmembrane region" description="Helical" evidence="1">
    <location>
        <begin position="266"/>
        <end position="282"/>
    </location>
</feature>
<dbReference type="PANTHER" id="PTHR38684">
    <property type="entry name" value="PROTEIN AMPE"/>
    <property type="match status" value="1"/>
</dbReference>
<dbReference type="Proteomes" id="UP000433788">
    <property type="component" value="Unassembled WGS sequence"/>
</dbReference>
<keyword evidence="3" id="KW-1185">Reference proteome</keyword>
<dbReference type="InterPro" id="IPR052966">
    <property type="entry name" value="Beta-lactamase_Reg"/>
</dbReference>
<comment type="caution">
    <text evidence="2">The sequence shown here is derived from an EMBL/GenBank/DDBJ whole genome shotgun (WGS) entry which is preliminary data.</text>
</comment>
<protein>
    <recommendedName>
        <fullName evidence="4">Regulatory signaling modulator protein AmpE</fullName>
    </recommendedName>
</protein>
<sequence length="283" mass="30718">MKVIALLIALFVNSLMPPGGWRSATGFNRYAAWLQQRLMPMGLWDQPLGAAILLLPLLLPVLALQLVFSDALLGFVWIGLSILALCFAFGGGETIETELAHFLMAWRQGDETAARASLTVLQGGSPLAEGVEFAALPEAAASAMVLRARTRLFSPVFWFMIFGPVGAVAYRFVVLARAFSDGHDNTGPRFCECLARLLGWLDWLPNRLLVLGLALAGHFKWAWSRWETAGSDNEDARLINAAFGAVGSTDDSLEAVEDAHALLRRALYVWVAFAAALVLFGLG</sequence>
<dbReference type="UniPathway" id="UPA00148"/>
<feature type="transmembrane region" description="Helical" evidence="1">
    <location>
        <begin position="46"/>
        <end position="64"/>
    </location>
</feature>
<feature type="transmembrane region" description="Helical" evidence="1">
    <location>
        <begin position="152"/>
        <end position="173"/>
    </location>
</feature>
<evidence type="ECO:0008006" key="4">
    <source>
        <dbReference type="Google" id="ProtNLM"/>
    </source>
</evidence>
<keyword evidence="1" id="KW-0812">Transmembrane</keyword>
<keyword evidence="1" id="KW-0472">Membrane</keyword>
<evidence type="ECO:0000313" key="3">
    <source>
        <dbReference type="Proteomes" id="UP000433788"/>
    </source>
</evidence>
<dbReference type="GO" id="GO:0048472">
    <property type="term" value="F:threonine-phosphate decarboxylase activity"/>
    <property type="evidence" value="ECO:0007669"/>
    <property type="project" value="InterPro"/>
</dbReference>
<dbReference type="Pfam" id="PF03186">
    <property type="entry name" value="CobD_Cbib"/>
    <property type="match status" value="1"/>
</dbReference>
<dbReference type="InterPro" id="IPR004485">
    <property type="entry name" value="Cobalamin_biosynth_CobD/CbiB"/>
</dbReference>
<dbReference type="AlphaFoldDB" id="A0A6N7QRC8"/>
<organism evidence="2 3">
    <name type="scientific">Spiribacter salilacus</name>
    <dbReference type="NCBI Taxonomy" id="2664894"/>
    <lineage>
        <taxon>Bacteria</taxon>
        <taxon>Pseudomonadati</taxon>
        <taxon>Pseudomonadota</taxon>
        <taxon>Gammaproteobacteria</taxon>
        <taxon>Chromatiales</taxon>
        <taxon>Ectothiorhodospiraceae</taxon>
        <taxon>Spiribacter</taxon>
    </lineage>
</organism>
<reference evidence="2 3" key="1">
    <citation type="submission" date="2019-11" db="EMBL/GenBank/DDBJ databases">
        <authorList>
            <person name="Zhang X.Y."/>
        </authorList>
    </citation>
    <scope>NUCLEOTIDE SEQUENCE [LARGE SCALE GENOMIC DNA]</scope>
    <source>
        <strain evidence="2 3">C176</strain>
    </source>
</reference>